<sequence>MNRPFETETSTRGVVAVLILLLAAVALVLAAAGSLMRIWNLGETFAQRDDARQPPPGLEAAPQRALQAYVAEKQRLTQSYAPVEGDTRLAQIPVDEAMRALAAPSGRPAAQRAAYLMGLTEDEP</sequence>
<protein>
    <submittedName>
        <fullName evidence="1">Uncharacterized protein</fullName>
    </submittedName>
</protein>
<gene>
    <name evidence="1" type="ORF">C7440_2895</name>
</gene>
<accession>A0A2U1CK32</accession>
<proteinExistence type="predicted"/>
<dbReference type="RefSeq" id="WP_116519020.1">
    <property type="nucleotide sequence ID" value="NZ_JACCEX010000004.1"/>
</dbReference>
<organism evidence="1 2">
    <name type="scientific">Pusillimonas noertemannii</name>
    <dbReference type="NCBI Taxonomy" id="305977"/>
    <lineage>
        <taxon>Bacteria</taxon>
        <taxon>Pseudomonadati</taxon>
        <taxon>Pseudomonadota</taxon>
        <taxon>Betaproteobacteria</taxon>
        <taxon>Burkholderiales</taxon>
        <taxon>Alcaligenaceae</taxon>
        <taxon>Pusillimonas</taxon>
    </lineage>
</organism>
<comment type="caution">
    <text evidence="1">The sequence shown here is derived from an EMBL/GenBank/DDBJ whole genome shotgun (WGS) entry which is preliminary data.</text>
</comment>
<dbReference type="Proteomes" id="UP000246145">
    <property type="component" value="Unassembled WGS sequence"/>
</dbReference>
<dbReference type="STRING" id="1231391.GCA_000308195_00927"/>
<dbReference type="OrthoDB" id="129807at2"/>
<evidence type="ECO:0000313" key="2">
    <source>
        <dbReference type="Proteomes" id="UP000246145"/>
    </source>
</evidence>
<dbReference type="EMBL" id="QEKO01000004">
    <property type="protein sequence ID" value="PVY61345.1"/>
    <property type="molecule type" value="Genomic_DNA"/>
</dbReference>
<name>A0A2U1CK32_9BURK</name>
<evidence type="ECO:0000313" key="1">
    <source>
        <dbReference type="EMBL" id="PVY61345.1"/>
    </source>
</evidence>
<dbReference type="AlphaFoldDB" id="A0A2U1CK32"/>
<keyword evidence="2" id="KW-1185">Reference proteome</keyword>
<reference evidence="1 2" key="1">
    <citation type="submission" date="2018-04" db="EMBL/GenBank/DDBJ databases">
        <title>Genomic Encyclopedia of Type Strains, Phase IV (KMG-IV): sequencing the most valuable type-strain genomes for metagenomic binning, comparative biology and taxonomic classification.</title>
        <authorList>
            <person name="Goeker M."/>
        </authorList>
    </citation>
    <scope>NUCLEOTIDE SEQUENCE [LARGE SCALE GENOMIC DNA]</scope>
    <source>
        <strain evidence="1 2">DSM 10065</strain>
    </source>
</reference>